<evidence type="ECO:0000256" key="4">
    <source>
        <dbReference type="ARBA" id="ARBA00022516"/>
    </source>
</evidence>
<name>A0A382RBF5_9ZZZZ</name>
<comment type="pathway">
    <text evidence="2">Glycolipid biosynthesis; lipid IV(A) biosynthesis; lipid IV(A) from (3R)-3-hydroxytetradecanoyl-[acyl-carrier-protein] and UDP-N-acetyl-alpha-D-glucosamine: step 2/6.</text>
</comment>
<organism evidence="11">
    <name type="scientific">marine metagenome</name>
    <dbReference type="NCBI Taxonomy" id="408172"/>
    <lineage>
        <taxon>unclassified sequences</taxon>
        <taxon>metagenomes</taxon>
        <taxon>ecological metagenomes</taxon>
    </lineage>
</organism>
<evidence type="ECO:0000256" key="6">
    <source>
        <dbReference type="ARBA" id="ARBA00022723"/>
    </source>
</evidence>
<reference evidence="11" key="1">
    <citation type="submission" date="2018-05" db="EMBL/GenBank/DDBJ databases">
        <authorList>
            <person name="Lanie J.A."/>
            <person name="Ng W.-L."/>
            <person name="Kazmierczak K.M."/>
            <person name="Andrzejewski T.M."/>
            <person name="Davidsen T.M."/>
            <person name="Wayne K.J."/>
            <person name="Tettelin H."/>
            <person name="Glass J.I."/>
            <person name="Rusch D."/>
            <person name="Podicherti R."/>
            <person name="Tsui H.-C.T."/>
            <person name="Winkler M.E."/>
        </authorList>
    </citation>
    <scope>NUCLEOTIDE SEQUENCE</scope>
</reference>
<evidence type="ECO:0000256" key="5">
    <source>
        <dbReference type="ARBA" id="ARBA00022556"/>
    </source>
</evidence>
<accession>A0A382RBF5</accession>
<dbReference type="NCBIfam" id="TIGR00325">
    <property type="entry name" value="lpxC"/>
    <property type="match status" value="1"/>
</dbReference>
<dbReference type="SUPFAM" id="SSF54211">
    <property type="entry name" value="Ribosomal protein S5 domain 2-like"/>
    <property type="match status" value="2"/>
</dbReference>
<evidence type="ECO:0000256" key="9">
    <source>
        <dbReference type="ARBA" id="ARBA00023098"/>
    </source>
</evidence>
<evidence type="ECO:0000256" key="7">
    <source>
        <dbReference type="ARBA" id="ARBA00022801"/>
    </source>
</evidence>
<keyword evidence="6" id="KW-0479">Metal-binding</keyword>
<evidence type="ECO:0000256" key="2">
    <source>
        <dbReference type="ARBA" id="ARBA00005002"/>
    </source>
</evidence>
<protein>
    <recommendedName>
        <fullName evidence="3">UDP-3-O-acyl-N-acetylglucosamine deacetylase</fullName>
        <ecNumber evidence="3">3.5.1.108</ecNumber>
    </recommendedName>
</protein>
<dbReference type="AlphaFoldDB" id="A0A382RBF5"/>
<dbReference type="UniPathway" id="UPA00359">
    <property type="reaction ID" value="UER00478"/>
</dbReference>
<dbReference type="GO" id="GO:0009245">
    <property type="term" value="P:lipid A biosynthetic process"/>
    <property type="evidence" value="ECO:0007669"/>
    <property type="project" value="UniProtKB-KW"/>
</dbReference>
<dbReference type="EC" id="3.5.1.108" evidence="3"/>
<dbReference type="InterPro" id="IPR020568">
    <property type="entry name" value="Ribosomal_Su5_D2-typ_SF"/>
</dbReference>
<dbReference type="PANTHER" id="PTHR33694">
    <property type="entry name" value="UDP-3-O-ACYL-N-ACETYLGLUCOSAMINE DEACETYLASE 1, MITOCHONDRIAL-RELATED"/>
    <property type="match status" value="1"/>
</dbReference>
<dbReference type="InterPro" id="IPR011334">
    <property type="entry name" value="UDP-acyl_GlcNac_deAcase_C"/>
</dbReference>
<proteinExistence type="predicted"/>
<gene>
    <name evidence="11" type="ORF">METZ01_LOCUS347908</name>
</gene>
<dbReference type="InterPro" id="IPR004463">
    <property type="entry name" value="UDP-acyl_GlcNac_deAcase"/>
</dbReference>
<dbReference type="Gene3D" id="3.30.1700.10">
    <property type="entry name" value="lpxc deacetylase, domain 2"/>
    <property type="match status" value="1"/>
</dbReference>
<dbReference type="PANTHER" id="PTHR33694:SF1">
    <property type="entry name" value="UDP-3-O-ACYL-N-ACETYLGLUCOSAMINE DEACETYLASE 1, MITOCHONDRIAL-RELATED"/>
    <property type="match status" value="1"/>
</dbReference>
<comment type="catalytic activity">
    <reaction evidence="10">
        <text>a UDP-3-O-[(3R)-3-hydroxyacyl]-N-acetyl-alpha-D-glucosamine + H2O = a UDP-3-O-[(3R)-3-hydroxyacyl]-alpha-D-glucosamine + acetate</text>
        <dbReference type="Rhea" id="RHEA:67816"/>
        <dbReference type="ChEBI" id="CHEBI:15377"/>
        <dbReference type="ChEBI" id="CHEBI:30089"/>
        <dbReference type="ChEBI" id="CHEBI:137740"/>
        <dbReference type="ChEBI" id="CHEBI:173225"/>
        <dbReference type="EC" id="3.5.1.108"/>
    </reaction>
</comment>
<evidence type="ECO:0000256" key="3">
    <source>
        <dbReference type="ARBA" id="ARBA00012745"/>
    </source>
</evidence>
<dbReference type="Gene3D" id="3.30.230.20">
    <property type="entry name" value="lpxc deacetylase, domain 1"/>
    <property type="match status" value="1"/>
</dbReference>
<comment type="cofactor">
    <cofactor evidence="1">
        <name>Zn(2+)</name>
        <dbReference type="ChEBI" id="CHEBI:29105"/>
    </cofactor>
</comment>
<feature type="non-terminal residue" evidence="11">
    <location>
        <position position="221"/>
    </location>
</feature>
<dbReference type="InterPro" id="IPR015870">
    <property type="entry name" value="UDP-acyl_N-AcGlcN_deAcase_N"/>
</dbReference>
<dbReference type="EMBL" id="UINC01120518">
    <property type="protein sequence ID" value="SVC95054.1"/>
    <property type="molecule type" value="Genomic_DNA"/>
</dbReference>
<dbReference type="Pfam" id="PF03331">
    <property type="entry name" value="LpxC"/>
    <property type="match status" value="1"/>
</dbReference>
<sequence length="221" mass="24005">MRAVLQQQTLAKPASFSGVGLHSGNKVSMTLLPAPPNSGVIFRRVDLDSRAEIPAQVGNVAETDRSTTLSRGNAKVQTVEHVLAALYGFGVTNAVVELDSSEPPVADGSARQFCKMIREAGIEAQAERVEPVQVTEPIEYTHNGTVISAFPHDGFKITCTSSDKGGRFTQFFSVELTPETWESEIAQARTFCFYEEIEYLIKNGLIRGGSLENAIVIRDDA</sequence>
<dbReference type="GO" id="GO:0103117">
    <property type="term" value="F:UDP-3-O-acyl-N-acetylglucosamine deacetylase activity"/>
    <property type="evidence" value="ECO:0007669"/>
    <property type="project" value="UniProtKB-EC"/>
</dbReference>
<keyword evidence="4" id="KW-0444">Lipid biosynthesis</keyword>
<evidence type="ECO:0000313" key="11">
    <source>
        <dbReference type="EMBL" id="SVC95054.1"/>
    </source>
</evidence>
<evidence type="ECO:0000256" key="8">
    <source>
        <dbReference type="ARBA" id="ARBA00022833"/>
    </source>
</evidence>
<evidence type="ECO:0000256" key="1">
    <source>
        <dbReference type="ARBA" id="ARBA00001947"/>
    </source>
</evidence>
<evidence type="ECO:0000256" key="10">
    <source>
        <dbReference type="ARBA" id="ARBA00024535"/>
    </source>
</evidence>
<keyword evidence="5" id="KW-0441">Lipid A biosynthesis</keyword>
<dbReference type="GO" id="GO:0046872">
    <property type="term" value="F:metal ion binding"/>
    <property type="evidence" value="ECO:0007669"/>
    <property type="project" value="UniProtKB-KW"/>
</dbReference>
<keyword evidence="7" id="KW-0378">Hydrolase</keyword>
<keyword evidence="8" id="KW-0862">Zinc</keyword>
<dbReference type="GO" id="GO:0016020">
    <property type="term" value="C:membrane"/>
    <property type="evidence" value="ECO:0007669"/>
    <property type="project" value="GOC"/>
</dbReference>
<keyword evidence="9" id="KW-0443">Lipid metabolism</keyword>